<keyword evidence="3 8" id="KW-0285">Flavoprotein</keyword>
<feature type="domain" description="Glucose-methanol-choline oxidoreductase N-terminal" evidence="11">
    <location>
        <begin position="306"/>
        <end position="320"/>
    </location>
</feature>
<dbReference type="Pfam" id="PF05199">
    <property type="entry name" value="GMC_oxred_C"/>
    <property type="match status" value="1"/>
</dbReference>
<dbReference type="PROSITE" id="PS00624">
    <property type="entry name" value="GMC_OXRED_2"/>
    <property type="match status" value="1"/>
</dbReference>
<feature type="binding site" evidence="7">
    <location>
        <begin position="544"/>
        <end position="545"/>
    </location>
    <ligand>
        <name>FAD</name>
        <dbReference type="ChEBI" id="CHEBI:57692"/>
    </ligand>
</feature>
<evidence type="ECO:0000256" key="5">
    <source>
        <dbReference type="ARBA" id="ARBA00023002"/>
    </source>
</evidence>
<comment type="similarity">
    <text evidence="2 8">Belongs to the GMC oxidoreductase family.</text>
</comment>
<dbReference type="SUPFAM" id="SSF51905">
    <property type="entry name" value="FAD/NAD(P)-binding domain"/>
    <property type="match status" value="1"/>
</dbReference>
<evidence type="ECO:0000256" key="3">
    <source>
        <dbReference type="ARBA" id="ARBA00022630"/>
    </source>
</evidence>
<dbReference type="EMBL" id="ML977502">
    <property type="protein sequence ID" value="KAF2131244.1"/>
    <property type="molecule type" value="Genomic_DNA"/>
</dbReference>
<feature type="active site" description="Proton acceptor" evidence="6">
    <location>
        <position position="588"/>
    </location>
</feature>
<dbReference type="GO" id="GO:0050660">
    <property type="term" value="F:flavin adenine dinucleotide binding"/>
    <property type="evidence" value="ECO:0007669"/>
    <property type="project" value="InterPro"/>
</dbReference>
<organism evidence="12 13">
    <name type="scientific">Dothidotthia symphoricarpi CBS 119687</name>
    <dbReference type="NCBI Taxonomy" id="1392245"/>
    <lineage>
        <taxon>Eukaryota</taxon>
        <taxon>Fungi</taxon>
        <taxon>Dikarya</taxon>
        <taxon>Ascomycota</taxon>
        <taxon>Pezizomycotina</taxon>
        <taxon>Dothideomycetes</taxon>
        <taxon>Pleosporomycetidae</taxon>
        <taxon>Pleosporales</taxon>
        <taxon>Dothidotthiaceae</taxon>
        <taxon>Dothidotthia</taxon>
    </lineage>
</organism>
<dbReference type="InterPro" id="IPR012132">
    <property type="entry name" value="GMC_OxRdtase"/>
</dbReference>
<name>A0A6A6AJZ7_9PLEO</name>
<evidence type="ECO:0000259" key="10">
    <source>
        <dbReference type="PROSITE" id="PS00623"/>
    </source>
</evidence>
<keyword evidence="4 7" id="KW-0274">FAD</keyword>
<dbReference type="PIRSF" id="PIRSF000137">
    <property type="entry name" value="Alcohol_oxidase"/>
    <property type="match status" value="1"/>
</dbReference>
<feature type="domain" description="Glucose-methanol-choline oxidoreductase N-terminal" evidence="10">
    <location>
        <begin position="116"/>
        <end position="139"/>
    </location>
</feature>
<keyword evidence="9" id="KW-0732">Signal</keyword>
<reference evidence="12" key="1">
    <citation type="journal article" date="2020" name="Stud. Mycol.">
        <title>101 Dothideomycetes genomes: a test case for predicting lifestyles and emergence of pathogens.</title>
        <authorList>
            <person name="Haridas S."/>
            <person name="Albert R."/>
            <person name="Binder M."/>
            <person name="Bloem J."/>
            <person name="Labutti K."/>
            <person name="Salamov A."/>
            <person name="Andreopoulos B."/>
            <person name="Baker S."/>
            <person name="Barry K."/>
            <person name="Bills G."/>
            <person name="Bluhm B."/>
            <person name="Cannon C."/>
            <person name="Castanera R."/>
            <person name="Culley D."/>
            <person name="Daum C."/>
            <person name="Ezra D."/>
            <person name="Gonzalez J."/>
            <person name="Henrissat B."/>
            <person name="Kuo A."/>
            <person name="Liang C."/>
            <person name="Lipzen A."/>
            <person name="Lutzoni F."/>
            <person name="Magnuson J."/>
            <person name="Mondo S."/>
            <person name="Nolan M."/>
            <person name="Ohm R."/>
            <person name="Pangilinan J."/>
            <person name="Park H.-J."/>
            <person name="Ramirez L."/>
            <person name="Alfaro M."/>
            <person name="Sun H."/>
            <person name="Tritt A."/>
            <person name="Yoshinaga Y."/>
            <person name="Zwiers L.-H."/>
            <person name="Turgeon B."/>
            <person name="Goodwin S."/>
            <person name="Spatafora J."/>
            <person name="Crous P."/>
            <person name="Grigoriev I."/>
        </authorList>
    </citation>
    <scope>NUCLEOTIDE SEQUENCE</scope>
    <source>
        <strain evidence="12">CBS 119687</strain>
    </source>
</reference>
<dbReference type="GO" id="GO:0016614">
    <property type="term" value="F:oxidoreductase activity, acting on CH-OH group of donors"/>
    <property type="evidence" value="ECO:0007669"/>
    <property type="project" value="InterPro"/>
</dbReference>
<dbReference type="AlphaFoldDB" id="A0A6A6AJZ7"/>
<dbReference type="Pfam" id="PF00732">
    <property type="entry name" value="GMC_oxred_N"/>
    <property type="match status" value="1"/>
</dbReference>
<dbReference type="Gene3D" id="3.50.50.60">
    <property type="entry name" value="FAD/NAD(P)-binding domain"/>
    <property type="match status" value="1"/>
</dbReference>
<dbReference type="Proteomes" id="UP000799771">
    <property type="component" value="Unassembled WGS sequence"/>
</dbReference>
<dbReference type="OrthoDB" id="269227at2759"/>
<evidence type="ECO:0000256" key="1">
    <source>
        <dbReference type="ARBA" id="ARBA00001974"/>
    </source>
</evidence>
<dbReference type="RefSeq" id="XP_033525631.1">
    <property type="nucleotide sequence ID" value="XM_033671323.1"/>
</dbReference>
<feature type="chain" id="PRO_5025594114" evidence="9">
    <location>
        <begin position="26"/>
        <end position="610"/>
    </location>
</feature>
<keyword evidence="5" id="KW-0560">Oxidoreductase</keyword>
<feature type="binding site" evidence="7">
    <location>
        <position position="265"/>
    </location>
    <ligand>
        <name>FAD</name>
        <dbReference type="ChEBI" id="CHEBI:57692"/>
    </ligand>
</feature>
<dbReference type="SUPFAM" id="SSF54373">
    <property type="entry name" value="FAD-linked reductases, C-terminal domain"/>
    <property type="match status" value="1"/>
</dbReference>
<keyword evidence="13" id="KW-1185">Reference proteome</keyword>
<evidence type="ECO:0000313" key="13">
    <source>
        <dbReference type="Proteomes" id="UP000799771"/>
    </source>
</evidence>
<evidence type="ECO:0000256" key="8">
    <source>
        <dbReference type="RuleBase" id="RU003968"/>
    </source>
</evidence>
<evidence type="ECO:0000259" key="11">
    <source>
        <dbReference type="PROSITE" id="PS00624"/>
    </source>
</evidence>
<comment type="cofactor">
    <cofactor evidence="1 7">
        <name>FAD</name>
        <dbReference type="ChEBI" id="CHEBI:57692"/>
    </cofactor>
</comment>
<protein>
    <submittedName>
        <fullName evidence="12">GMC oxidoreductase</fullName>
    </submittedName>
</protein>
<dbReference type="GeneID" id="54411755"/>
<dbReference type="PANTHER" id="PTHR11552:SF201">
    <property type="entry name" value="GLUCOSE-METHANOL-CHOLINE OXIDOREDUCTASE N-TERMINAL DOMAIN-CONTAINING PROTEIN"/>
    <property type="match status" value="1"/>
</dbReference>
<dbReference type="InterPro" id="IPR000172">
    <property type="entry name" value="GMC_OxRdtase_N"/>
</dbReference>
<accession>A0A6A6AJZ7</accession>
<dbReference type="InterPro" id="IPR036188">
    <property type="entry name" value="FAD/NAD-bd_sf"/>
</dbReference>
<evidence type="ECO:0000256" key="7">
    <source>
        <dbReference type="PIRSR" id="PIRSR000137-2"/>
    </source>
</evidence>
<evidence type="ECO:0000313" key="12">
    <source>
        <dbReference type="EMBL" id="KAF2131244.1"/>
    </source>
</evidence>
<feature type="active site" description="Proton donor" evidence="6">
    <location>
        <position position="545"/>
    </location>
</feature>
<dbReference type="InterPro" id="IPR007867">
    <property type="entry name" value="GMC_OxRtase_C"/>
</dbReference>
<dbReference type="PANTHER" id="PTHR11552">
    <property type="entry name" value="GLUCOSE-METHANOL-CHOLINE GMC OXIDOREDUCTASE"/>
    <property type="match status" value="1"/>
</dbReference>
<sequence>MVASVWSHSSVIFVCATLIFSRATSTPLQHPKRQDAGNYDFIIVGGGTAGLALATRLSENGTHSVLVLEAGGKPSTVAPYQTPGADLQVLGSPIDWAYGTLPQAGLNGRQLTYNQGRCLGGSSAINGLAYGRGSSSIYDLWASLGNSGWSWEEVFPYFKKSTTANEPSAMNITAQGYDASLYAGGPVQLTYPPYVYSHPGSEAFVESLSAIGLSKVEDLNNGNNVGTKQEQFTMDTKYRRSSSYDSYYMQARDRPNLKVLELSPVQQIILEGTGEDMTASGVVYIDYASGQTINATANKEVIMSAGSIKTPQLLMLSGIGPAKTLAKAGIQQKVVNENVGLNMQDHIYLSVIAEADPSISYSSLYHDYAKLQHATEEYQDATGPLTAPVGMSWGFESLSSAQLASLNASAIIAQNRSDQAHIEYLYETIFYPNLPTPYYSSKEYNTSYVSFTAAIIAPTSRGSVSVLTNSIADPPQIDPNYYATPEDQALALYSFKNLRKVLAQYATNFNFTVGPNNGEVAPGMSVQSDEDIMNYIRETAVQVWHASGTCAMLPREDGGVVDELLKVYGVKGLRIVDASVFPVIPDAHTVGPTYMVAEKAAAMIKAEYGA</sequence>
<gene>
    <name evidence="12" type="ORF">P153DRAFT_394604</name>
</gene>
<evidence type="ECO:0000256" key="2">
    <source>
        <dbReference type="ARBA" id="ARBA00010790"/>
    </source>
</evidence>
<dbReference type="PROSITE" id="PS00623">
    <property type="entry name" value="GMC_OXRED_1"/>
    <property type="match status" value="1"/>
</dbReference>
<evidence type="ECO:0000256" key="4">
    <source>
        <dbReference type="ARBA" id="ARBA00022827"/>
    </source>
</evidence>
<evidence type="ECO:0000256" key="9">
    <source>
        <dbReference type="SAM" id="SignalP"/>
    </source>
</evidence>
<evidence type="ECO:0000256" key="6">
    <source>
        <dbReference type="PIRSR" id="PIRSR000137-1"/>
    </source>
</evidence>
<proteinExistence type="inferred from homology"/>
<dbReference type="Gene3D" id="3.30.560.10">
    <property type="entry name" value="Glucose Oxidase, domain 3"/>
    <property type="match status" value="1"/>
</dbReference>
<feature type="signal peptide" evidence="9">
    <location>
        <begin position="1"/>
        <end position="25"/>
    </location>
</feature>